<evidence type="ECO:0000259" key="2">
    <source>
        <dbReference type="Pfam" id="PF20736"/>
    </source>
</evidence>
<dbReference type="InterPro" id="IPR049046">
    <property type="entry name" value="Beta-AFase-like_GH127_middle"/>
</dbReference>
<dbReference type="GO" id="GO:0016787">
    <property type="term" value="F:hydrolase activity"/>
    <property type="evidence" value="ECO:0007669"/>
    <property type="project" value="UniProtKB-KW"/>
</dbReference>
<dbReference type="InterPro" id="IPR049174">
    <property type="entry name" value="Beta-AFase-like"/>
</dbReference>
<keyword evidence="5" id="KW-1185">Reference proteome</keyword>
<dbReference type="SUPFAM" id="SSF48208">
    <property type="entry name" value="Six-hairpin glycosidases"/>
    <property type="match status" value="1"/>
</dbReference>
<dbReference type="EMBL" id="QOKZ01000011">
    <property type="protein sequence ID" value="RMC31593.1"/>
    <property type="molecule type" value="Genomic_DNA"/>
</dbReference>
<sequence length="646" mass="72064">MNNIVSRVAGDAVPSKARFRPLSIDKLRIDGFFGPRLDTICATTAFTLFERCINAGMLDQVDPDRPNPGVVMPPEPSNTVTTQMFWDSDFGKSIETAAYALNRERNEKLEAMVDEVVEAYGRLQQEDGYLNSWYIRIEPGKRWTNLRDKHELYNAGHLIEGAVAYYHATGKRRFLDIMCRFADHIGQVFGPGEGQLKGYPGHPELELALVRLARATGEQRYLDLARFFVDQRGQQPSYFDEEARARGEEPGDFHFGTLEYCQAHKPVREQDAVVGHAVRAAYLYAGMADVATEFADDSLTGALNRLWSHLVDRNLYITGGFGPSARNEGLTFDYDLPNESAYAETCASVALVFWASRMLGRGPNGEYADIMEQALYNNSLAGLSLDGTQFFYDNPLESRGDHHRWTWHRCPCCPPNISRLIASVGTYFYGVSADEIAVHLYNSGTAEIGLESGIVNLTQTTGYPFDGDVEIGVDAAEVQSFTLSLRVPGWAADYELSVNGAPVSLQTENGYLRLSREWQPGDRVSLKLDLTPRRIFANPKVTPDQGRVALMRGPLVYCMEEVDNGGDLNSIILPDDARIDAERSDILGGITRLTALACRESWAGNALYAETAPARQKARITAIPYYAWDHREAGAMLTWIRREQET</sequence>
<organism evidence="4 5">
    <name type="scientific">Paracoccus alkanivorans</name>
    <dbReference type="NCBI Taxonomy" id="2116655"/>
    <lineage>
        <taxon>Bacteria</taxon>
        <taxon>Pseudomonadati</taxon>
        <taxon>Pseudomonadota</taxon>
        <taxon>Alphaproteobacteria</taxon>
        <taxon>Rhodobacterales</taxon>
        <taxon>Paracoccaceae</taxon>
        <taxon>Paracoccus</taxon>
    </lineage>
</organism>
<dbReference type="InterPro" id="IPR049049">
    <property type="entry name" value="Beta-AFase-like_GH127_C"/>
</dbReference>
<dbReference type="AlphaFoldDB" id="A0A3M0M374"/>
<feature type="domain" description="Non-reducing end beta-L-arabinofuranosidase-like GH127 catalytic" evidence="1">
    <location>
        <begin position="30"/>
        <end position="425"/>
    </location>
</feature>
<dbReference type="OrthoDB" id="9757939at2"/>
<dbReference type="InterPro" id="IPR012878">
    <property type="entry name" value="Beta-AFase-like_GH127_cat"/>
</dbReference>
<dbReference type="Proteomes" id="UP000273516">
    <property type="component" value="Unassembled WGS sequence"/>
</dbReference>
<dbReference type="GO" id="GO:0005975">
    <property type="term" value="P:carbohydrate metabolic process"/>
    <property type="evidence" value="ECO:0007669"/>
    <property type="project" value="InterPro"/>
</dbReference>
<evidence type="ECO:0000259" key="3">
    <source>
        <dbReference type="Pfam" id="PF20737"/>
    </source>
</evidence>
<name>A0A3M0M374_9RHOB</name>
<dbReference type="Pfam" id="PF20736">
    <property type="entry name" value="Glyco_hydro127M"/>
    <property type="match status" value="1"/>
</dbReference>
<evidence type="ECO:0000313" key="5">
    <source>
        <dbReference type="Proteomes" id="UP000273516"/>
    </source>
</evidence>
<evidence type="ECO:0000259" key="1">
    <source>
        <dbReference type="Pfam" id="PF07944"/>
    </source>
</evidence>
<dbReference type="Pfam" id="PF07944">
    <property type="entry name" value="Beta-AFase-like_GH127_cat"/>
    <property type="match status" value="1"/>
</dbReference>
<dbReference type="PANTHER" id="PTHR43465:SF2">
    <property type="entry name" value="DUF1680 DOMAIN PROTEIN (AFU_ORTHOLOGUE AFUA_1G08910)"/>
    <property type="match status" value="1"/>
</dbReference>
<keyword evidence="4" id="KW-0378">Hydrolase</keyword>
<gene>
    <name evidence="4" type="ORF">C9E81_20060</name>
</gene>
<dbReference type="InterPro" id="IPR008928">
    <property type="entry name" value="6-hairpin_glycosidase_sf"/>
</dbReference>
<comment type="caution">
    <text evidence="4">The sequence shown here is derived from an EMBL/GenBank/DDBJ whole genome shotgun (WGS) entry which is preliminary data.</text>
</comment>
<reference evidence="4 5" key="1">
    <citation type="submission" date="2018-07" db="EMBL/GenBank/DDBJ databases">
        <authorList>
            <person name="Zhang Y."/>
            <person name="Wang L."/>
            <person name="Ma S."/>
        </authorList>
    </citation>
    <scope>NUCLEOTIDE SEQUENCE [LARGE SCALE GENOMIC DNA]</scope>
    <source>
        <strain evidence="4 5">4-2</strain>
    </source>
</reference>
<dbReference type="Pfam" id="PF20737">
    <property type="entry name" value="Glyco_hydro127C"/>
    <property type="match status" value="1"/>
</dbReference>
<protein>
    <submittedName>
        <fullName evidence="4">Glycoside hydrolase family 127 protein</fullName>
    </submittedName>
</protein>
<dbReference type="RefSeq" id="WP_122114138.1">
    <property type="nucleotide sequence ID" value="NZ_QOKZ01000011.1"/>
</dbReference>
<evidence type="ECO:0000313" key="4">
    <source>
        <dbReference type="EMBL" id="RMC31593.1"/>
    </source>
</evidence>
<proteinExistence type="predicted"/>
<feature type="domain" description="Non-reducing end beta-L-arabinofuranosidase-like GH127 C-terminal" evidence="3">
    <location>
        <begin position="532"/>
        <end position="641"/>
    </location>
</feature>
<feature type="domain" description="Non-reducing end beta-L-arabinofuranosidase-like GH127 middle" evidence="2">
    <location>
        <begin position="436"/>
        <end position="529"/>
    </location>
</feature>
<accession>A0A3M0M374</accession>
<dbReference type="PANTHER" id="PTHR43465">
    <property type="entry name" value="DUF1680 DOMAIN PROTEIN (AFU_ORTHOLOGUE AFUA_1G08910)"/>
    <property type="match status" value="1"/>
</dbReference>